<evidence type="ECO:0000256" key="21">
    <source>
        <dbReference type="ARBA" id="ARBA00063357"/>
    </source>
</evidence>
<evidence type="ECO:0000256" key="3">
    <source>
        <dbReference type="ARBA" id="ARBA00010217"/>
    </source>
</evidence>
<evidence type="ECO:0000256" key="24">
    <source>
        <dbReference type="SAM" id="Phobius"/>
    </source>
</evidence>
<dbReference type="InterPro" id="IPR008271">
    <property type="entry name" value="Ser/Thr_kinase_AS"/>
</dbReference>
<feature type="transmembrane region" description="Helical" evidence="24">
    <location>
        <begin position="21"/>
        <end position="42"/>
    </location>
</feature>
<reference evidence="26 27" key="1">
    <citation type="submission" date="2023-12" db="EMBL/GenBank/DDBJ databases">
        <title>A high-quality genome assembly for Dillenia turbinata (Dilleniales).</title>
        <authorList>
            <person name="Chanderbali A."/>
        </authorList>
    </citation>
    <scope>NUCLEOTIDE SEQUENCE [LARGE SCALE GENOMIC DNA]</scope>
    <source>
        <strain evidence="26">LSX21</strain>
        <tissue evidence="26">Leaf</tissue>
    </source>
</reference>
<feature type="binding site" evidence="22">
    <location>
        <position position="416"/>
    </location>
    <ligand>
        <name>ATP</name>
        <dbReference type="ChEBI" id="CHEBI:30616"/>
    </ligand>
</feature>
<comment type="function">
    <text evidence="19">Involved in resistance response to the pathogenic oomycetes Phytophthora infestans and Phytophthora capsici.</text>
</comment>
<evidence type="ECO:0000256" key="8">
    <source>
        <dbReference type="ARBA" id="ARBA00022692"/>
    </source>
</evidence>
<organism evidence="26 27">
    <name type="scientific">Dillenia turbinata</name>
    <dbReference type="NCBI Taxonomy" id="194707"/>
    <lineage>
        <taxon>Eukaryota</taxon>
        <taxon>Viridiplantae</taxon>
        <taxon>Streptophyta</taxon>
        <taxon>Embryophyta</taxon>
        <taxon>Tracheophyta</taxon>
        <taxon>Spermatophyta</taxon>
        <taxon>Magnoliopsida</taxon>
        <taxon>eudicotyledons</taxon>
        <taxon>Gunneridae</taxon>
        <taxon>Pentapetalae</taxon>
        <taxon>Dilleniales</taxon>
        <taxon>Dilleniaceae</taxon>
        <taxon>Dillenia</taxon>
    </lineage>
</organism>
<dbReference type="CDD" id="cd14066">
    <property type="entry name" value="STKc_IRAK"/>
    <property type="match status" value="1"/>
</dbReference>
<keyword evidence="8 24" id="KW-0812">Transmembrane</keyword>
<keyword evidence="15 24" id="KW-1133">Transmembrane helix</keyword>
<evidence type="ECO:0000256" key="2">
    <source>
        <dbReference type="ARBA" id="ARBA00008536"/>
    </source>
</evidence>
<dbReference type="AlphaFoldDB" id="A0AAN8W4C5"/>
<keyword evidence="18" id="KW-0325">Glycoprotein</keyword>
<evidence type="ECO:0000256" key="4">
    <source>
        <dbReference type="ARBA" id="ARBA00012513"/>
    </source>
</evidence>
<evidence type="ECO:0000256" key="7">
    <source>
        <dbReference type="ARBA" id="ARBA00022679"/>
    </source>
</evidence>
<evidence type="ECO:0000256" key="18">
    <source>
        <dbReference type="ARBA" id="ARBA00023180"/>
    </source>
</evidence>
<evidence type="ECO:0000259" key="25">
    <source>
        <dbReference type="PROSITE" id="PS50011"/>
    </source>
</evidence>
<keyword evidence="12" id="KW-0418">Kinase</keyword>
<dbReference type="Pfam" id="PF00069">
    <property type="entry name" value="Pkinase"/>
    <property type="match status" value="1"/>
</dbReference>
<dbReference type="InterPro" id="IPR017441">
    <property type="entry name" value="Protein_kinase_ATP_BS"/>
</dbReference>
<keyword evidence="5" id="KW-1003">Cell membrane</keyword>
<comment type="caution">
    <text evidence="26">The sequence shown here is derived from an EMBL/GenBank/DDBJ whole genome shotgun (WGS) entry which is preliminary data.</text>
</comment>
<protein>
    <recommendedName>
        <fullName evidence="4">non-specific serine/threonine protein kinase</fullName>
        <ecNumber evidence="4">2.7.11.1</ecNumber>
    </recommendedName>
</protein>
<accession>A0AAN8W4C5</accession>
<feature type="region of interest" description="Disordered" evidence="23">
    <location>
        <begin position="687"/>
        <end position="715"/>
    </location>
</feature>
<comment type="subcellular location">
    <subcellularLocation>
        <location evidence="1">Cell membrane</location>
        <topology evidence="1">Single-pass type I membrane protein</topology>
    </subcellularLocation>
</comment>
<evidence type="ECO:0000313" key="26">
    <source>
        <dbReference type="EMBL" id="KAK6945845.1"/>
    </source>
</evidence>
<evidence type="ECO:0000256" key="15">
    <source>
        <dbReference type="ARBA" id="ARBA00022989"/>
    </source>
</evidence>
<evidence type="ECO:0000256" key="20">
    <source>
        <dbReference type="ARBA" id="ARBA00058818"/>
    </source>
</evidence>
<dbReference type="GO" id="GO:0005886">
    <property type="term" value="C:plasma membrane"/>
    <property type="evidence" value="ECO:0007669"/>
    <property type="project" value="UniProtKB-SubCell"/>
</dbReference>
<keyword evidence="14 22" id="KW-0067">ATP-binding</keyword>
<evidence type="ECO:0000256" key="23">
    <source>
        <dbReference type="SAM" id="MobiDB-lite"/>
    </source>
</evidence>
<dbReference type="CDD" id="cd06899">
    <property type="entry name" value="lectin_legume_LecRK_Arcelin_ConA"/>
    <property type="match status" value="1"/>
</dbReference>
<evidence type="ECO:0000256" key="11">
    <source>
        <dbReference type="ARBA" id="ARBA00022741"/>
    </source>
</evidence>
<evidence type="ECO:0000256" key="9">
    <source>
        <dbReference type="ARBA" id="ARBA00022729"/>
    </source>
</evidence>
<dbReference type="PROSITE" id="PS00107">
    <property type="entry name" value="PROTEIN_KINASE_ATP"/>
    <property type="match status" value="1"/>
</dbReference>
<dbReference type="InterPro" id="IPR011009">
    <property type="entry name" value="Kinase-like_dom_sf"/>
</dbReference>
<evidence type="ECO:0000256" key="5">
    <source>
        <dbReference type="ARBA" id="ARBA00022475"/>
    </source>
</evidence>
<feature type="transmembrane region" description="Helical" evidence="24">
    <location>
        <begin position="319"/>
        <end position="342"/>
    </location>
</feature>
<dbReference type="SMART" id="SM00220">
    <property type="entry name" value="S_TKc"/>
    <property type="match status" value="1"/>
</dbReference>
<keyword evidence="16 24" id="KW-0472">Membrane</keyword>
<comment type="similarity">
    <text evidence="3">In the C-terminal section; belongs to the protein kinase superfamily. Ser/Thr protein kinase family.</text>
</comment>
<dbReference type="Gene3D" id="3.30.200.20">
    <property type="entry name" value="Phosphorylase Kinase, domain 1"/>
    <property type="match status" value="1"/>
</dbReference>
<dbReference type="PANTHER" id="PTHR27007">
    <property type="match status" value="1"/>
</dbReference>
<comment type="similarity">
    <text evidence="2">In the N-terminal section; belongs to the leguminous lectin family.</text>
</comment>
<dbReference type="PROSITE" id="PS00307">
    <property type="entry name" value="LECTIN_LEGUME_BETA"/>
    <property type="match status" value="1"/>
</dbReference>
<keyword evidence="11 22" id="KW-0547">Nucleotide-binding</keyword>
<feature type="region of interest" description="Disordered" evidence="23">
    <location>
        <begin position="274"/>
        <end position="309"/>
    </location>
</feature>
<dbReference type="EC" id="2.7.11.1" evidence="4"/>
<dbReference type="Gene3D" id="2.60.120.200">
    <property type="match status" value="1"/>
</dbReference>
<dbReference type="InterPro" id="IPR050528">
    <property type="entry name" value="L-type_Lectin-RKs"/>
</dbReference>
<feature type="compositionally biased region" description="Basic and acidic residues" evidence="23">
    <location>
        <begin position="696"/>
        <end position="715"/>
    </location>
</feature>
<keyword evidence="17" id="KW-0675">Receptor</keyword>
<dbReference type="GO" id="GO:0004674">
    <property type="term" value="F:protein serine/threonine kinase activity"/>
    <property type="evidence" value="ECO:0007669"/>
    <property type="project" value="UniProtKB-KW"/>
</dbReference>
<dbReference type="InterPro" id="IPR013320">
    <property type="entry name" value="ConA-like_dom_sf"/>
</dbReference>
<evidence type="ECO:0000256" key="12">
    <source>
        <dbReference type="ARBA" id="ARBA00022777"/>
    </source>
</evidence>
<keyword evidence="9" id="KW-0732">Signal</keyword>
<dbReference type="Proteomes" id="UP001370490">
    <property type="component" value="Unassembled WGS sequence"/>
</dbReference>
<dbReference type="SUPFAM" id="SSF56112">
    <property type="entry name" value="Protein kinase-like (PK-like)"/>
    <property type="match status" value="1"/>
</dbReference>
<gene>
    <name evidence="26" type="ORF">RJ641_013389</name>
</gene>
<keyword evidence="27" id="KW-1185">Reference proteome</keyword>
<proteinExistence type="inferred from homology"/>
<dbReference type="GO" id="GO:0005524">
    <property type="term" value="F:ATP binding"/>
    <property type="evidence" value="ECO:0007669"/>
    <property type="project" value="UniProtKB-UniRule"/>
</dbReference>
<dbReference type="GO" id="GO:0009626">
    <property type="term" value="P:plant-type hypersensitive response"/>
    <property type="evidence" value="ECO:0007669"/>
    <property type="project" value="UniProtKB-ARBA"/>
</dbReference>
<comment type="subunit">
    <text evidence="21">Interacts with ABCG40.</text>
</comment>
<keyword evidence="7" id="KW-0808">Transferase</keyword>
<dbReference type="SUPFAM" id="SSF49899">
    <property type="entry name" value="Concanavalin A-like lectins/glucanases"/>
    <property type="match status" value="1"/>
</dbReference>
<dbReference type="FunFam" id="2.60.120.200:FF:000103">
    <property type="entry name" value="L-type lectin-domain containing receptor kinase IX.1"/>
    <property type="match status" value="1"/>
</dbReference>
<name>A0AAN8W4C5_9MAGN</name>
<evidence type="ECO:0000256" key="16">
    <source>
        <dbReference type="ARBA" id="ARBA00023136"/>
    </source>
</evidence>
<evidence type="ECO:0000256" key="13">
    <source>
        <dbReference type="ARBA" id="ARBA00022821"/>
    </source>
</evidence>
<keyword evidence="6" id="KW-0723">Serine/threonine-protein kinase</keyword>
<evidence type="ECO:0000256" key="6">
    <source>
        <dbReference type="ARBA" id="ARBA00022527"/>
    </source>
</evidence>
<dbReference type="EMBL" id="JBAMMX010000002">
    <property type="protein sequence ID" value="KAK6945845.1"/>
    <property type="molecule type" value="Genomic_DNA"/>
</dbReference>
<evidence type="ECO:0000256" key="17">
    <source>
        <dbReference type="ARBA" id="ARBA00023170"/>
    </source>
</evidence>
<feature type="compositionally biased region" description="Basic and acidic residues" evidence="23">
    <location>
        <begin position="299"/>
        <end position="309"/>
    </location>
</feature>
<comment type="function">
    <text evidence="20">Promotes hydrogen peroxide H(2)O(2) production and cell death.</text>
</comment>
<dbReference type="Pfam" id="PF00139">
    <property type="entry name" value="Lectin_legB"/>
    <property type="match status" value="1"/>
</dbReference>
<dbReference type="FunFam" id="3.30.200.20:FF:000168">
    <property type="entry name" value="L-type lectin-domain containing receptor kinase IX.1"/>
    <property type="match status" value="1"/>
</dbReference>
<dbReference type="FunFam" id="1.10.510.10:FF:000240">
    <property type="entry name" value="Lectin-domain containing receptor kinase A4.3"/>
    <property type="match status" value="1"/>
</dbReference>
<dbReference type="GO" id="GO:0030246">
    <property type="term" value="F:carbohydrate binding"/>
    <property type="evidence" value="ECO:0007669"/>
    <property type="project" value="UniProtKB-KW"/>
</dbReference>
<evidence type="ECO:0000256" key="10">
    <source>
        <dbReference type="ARBA" id="ARBA00022734"/>
    </source>
</evidence>
<dbReference type="InterPro" id="IPR019825">
    <property type="entry name" value="Lectin_legB_Mn/Ca_BS"/>
</dbReference>
<keyword evidence="13" id="KW-0611">Plant defense</keyword>
<dbReference type="PROSITE" id="PS00108">
    <property type="entry name" value="PROTEIN_KINASE_ST"/>
    <property type="match status" value="1"/>
</dbReference>
<feature type="domain" description="Protein kinase" evidence="25">
    <location>
        <begin position="386"/>
        <end position="664"/>
    </location>
</feature>
<dbReference type="InterPro" id="IPR001220">
    <property type="entry name" value="Legume_lectin_dom"/>
</dbReference>
<evidence type="ECO:0000256" key="14">
    <source>
        <dbReference type="ARBA" id="ARBA00022840"/>
    </source>
</evidence>
<evidence type="ECO:0000313" key="27">
    <source>
        <dbReference type="Proteomes" id="UP001370490"/>
    </source>
</evidence>
<evidence type="ECO:0000256" key="1">
    <source>
        <dbReference type="ARBA" id="ARBA00004251"/>
    </source>
</evidence>
<evidence type="ECO:0000256" key="22">
    <source>
        <dbReference type="PROSITE-ProRule" id="PRU10141"/>
    </source>
</evidence>
<evidence type="ECO:0000256" key="19">
    <source>
        <dbReference type="ARBA" id="ARBA00058054"/>
    </source>
</evidence>
<dbReference type="InterPro" id="IPR000719">
    <property type="entry name" value="Prot_kinase_dom"/>
</dbReference>
<keyword evidence="10" id="KW-0430">Lectin</keyword>
<feature type="compositionally biased region" description="Pro residues" evidence="23">
    <location>
        <begin position="280"/>
        <end position="296"/>
    </location>
</feature>
<dbReference type="GO" id="GO:0002229">
    <property type="term" value="P:defense response to oomycetes"/>
    <property type="evidence" value="ECO:0007669"/>
    <property type="project" value="UniProtKB-ARBA"/>
</dbReference>
<dbReference type="PROSITE" id="PS50011">
    <property type="entry name" value="PROTEIN_KINASE_DOM"/>
    <property type="match status" value="1"/>
</dbReference>
<sequence length="715" mass="79504">MKPPNLASLREMVIWNSCKAIIFLFIHIILLISPVNAIFFNITRFSPNGQNINFDGSAYVTNRGIQLTPNERGEVRIQKAGRATYIEPLHLWDNASGRLADFTTHFEFIIDSEDRYVYGDGIAFFLAPYGSGLPKFANGSGLGLTDDMLNDQTANHFVAVEFDTYSNDWDPYGDHVGINVNSMESLNTEIWSSSISDGRKNKVDVSYNSTTKNLSVIFTGFDGSETFNQYLSYIIDLRLYLPENITFGFSAATGVLYEKNNIISWSFNSSSLEVEENPGAPTPTPNPTPSPPPFPSPGKGKEPIRFPKPDLAKPRKERLAVAVGLSTGGFLVCALGLVWLSLRRNKKIMHKKQEATEEISMIGEFEKGTGPKKFSYNELTLATKDFAEEEKLGEGGFGGVYKGLLPNTNRYIAVKKVARGSKQGIKEYIAEVKIISRLRHRNLVQLIGWCHEKGQLSLVYEFMHNGSLDFHLFKGKSLLSWPIRYKIAQGMASALFYLHEACDQCILHRDIKSSNVMLDSGFEAKLGDFGLARLVDHGKASETTVLAGTIGYMAPECITTGKASKESDVYSFGIVCLEIASGKRAINPTAEKGQLRLVEWVWEFYGLQKLKDAADPRLGEEFDEKQIERLMIVGLWCAHPDSNVRPSIRQVIPVLNFEAQAPTLPPKMPVPTYLAPLPNISSTWLESSGNLTKSNNEGHTESSITRDETDSLKLT</sequence>
<dbReference type="Gene3D" id="1.10.510.10">
    <property type="entry name" value="Transferase(Phosphotransferase) domain 1"/>
    <property type="match status" value="1"/>
</dbReference>